<feature type="compositionally biased region" description="Polar residues" evidence="5">
    <location>
        <begin position="103"/>
        <end position="114"/>
    </location>
</feature>
<keyword evidence="3" id="KW-0862">Zinc</keyword>
<keyword evidence="8" id="KW-1185">Reference proteome</keyword>
<accession>A0A445DKL0</accession>
<evidence type="ECO:0000256" key="2">
    <source>
        <dbReference type="ARBA" id="ARBA00022771"/>
    </source>
</evidence>
<evidence type="ECO:0000256" key="1">
    <source>
        <dbReference type="ARBA" id="ARBA00022723"/>
    </source>
</evidence>
<evidence type="ECO:0000256" key="5">
    <source>
        <dbReference type="SAM" id="MobiDB-lite"/>
    </source>
</evidence>
<feature type="domain" description="SWIM-type" evidence="6">
    <location>
        <begin position="234"/>
        <end position="266"/>
    </location>
</feature>
<keyword evidence="2 4" id="KW-0863">Zinc-finger</keyword>
<evidence type="ECO:0000313" key="7">
    <source>
        <dbReference type="EMBL" id="RYR63566.1"/>
    </source>
</evidence>
<feature type="region of interest" description="Disordered" evidence="5">
    <location>
        <begin position="87"/>
        <end position="124"/>
    </location>
</feature>
<evidence type="ECO:0000256" key="3">
    <source>
        <dbReference type="ARBA" id="ARBA00022833"/>
    </source>
</evidence>
<dbReference type="AlphaFoldDB" id="A0A445DKL0"/>
<gene>
    <name evidence="7" type="ORF">Ahy_A04g021372</name>
</gene>
<evidence type="ECO:0000256" key="4">
    <source>
        <dbReference type="PROSITE-ProRule" id="PRU00325"/>
    </source>
</evidence>
<dbReference type="SMART" id="SM00575">
    <property type="entry name" value="ZnF_PMZ"/>
    <property type="match status" value="1"/>
</dbReference>
<dbReference type="InterPro" id="IPR006564">
    <property type="entry name" value="Znf_PMZ"/>
</dbReference>
<dbReference type="PROSITE" id="PS50966">
    <property type="entry name" value="ZF_SWIM"/>
    <property type="match status" value="1"/>
</dbReference>
<dbReference type="InterPro" id="IPR007527">
    <property type="entry name" value="Znf_SWIM"/>
</dbReference>
<organism evidence="7 8">
    <name type="scientific">Arachis hypogaea</name>
    <name type="common">Peanut</name>
    <dbReference type="NCBI Taxonomy" id="3818"/>
    <lineage>
        <taxon>Eukaryota</taxon>
        <taxon>Viridiplantae</taxon>
        <taxon>Streptophyta</taxon>
        <taxon>Embryophyta</taxon>
        <taxon>Tracheophyta</taxon>
        <taxon>Spermatophyta</taxon>
        <taxon>Magnoliopsida</taxon>
        <taxon>eudicotyledons</taxon>
        <taxon>Gunneridae</taxon>
        <taxon>Pentapetalae</taxon>
        <taxon>rosids</taxon>
        <taxon>fabids</taxon>
        <taxon>Fabales</taxon>
        <taxon>Fabaceae</taxon>
        <taxon>Papilionoideae</taxon>
        <taxon>50 kb inversion clade</taxon>
        <taxon>dalbergioids sensu lato</taxon>
        <taxon>Dalbergieae</taxon>
        <taxon>Pterocarpus clade</taxon>
        <taxon>Arachis</taxon>
    </lineage>
</organism>
<dbReference type="GO" id="GO:0008270">
    <property type="term" value="F:zinc ion binding"/>
    <property type="evidence" value="ECO:0007669"/>
    <property type="project" value="UniProtKB-KW"/>
</dbReference>
<evidence type="ECO:0000259" key="6">
    <source>
        <dbReference type="PROSITE" id="PS50966"/>
    </source>
</evidence>
<dbReference type="EMBL" id="SDMP01000004">
    <property type="protein sequence ID" value="RYR63566.1"/>
    <property type="molecule type" value="Genomic_DNA"/>
</dbReference>
<protein>
    <recommendedName>
        <fullName evidence="6">SWIM-type domain-containing protein</fullName>
    </recommendedName>
</protein>
<dbReference type="Pfam" id="PF04434">
    <property type="entry name" value="SWIM"/>
    <property type="match status" value="1"/>
</dbReference>
<reference evidence="7 8" key="1">
    <citation type="submission" date="2019-01" db="EMBL/GenBank/DDBJ databases">
        <title>Sequencing of cultivated peanut Arachis hypogaea provides insights into genome evolution and oil improvement.</title>
        <authorList>
            <person name="Chen X."/>
        </authorList>
    </citation>
    <scope>NUCLEOTIDE SEQUENCE [LARGE SCALE GENOMIC DNA]</scope>
    <source>
        <strain evidence="8">cv. Fuhuasheng</strain>
        <tissue evidence="7">Leaves</tissue>
    </source>
</reference>
<evidence type="ECO:0000313" key="8">
    <source>
        <dbReference type="Proteomes" id="UP000289738"/>
    </source>
</evidence>
<proteinExistence type="predicted"/>
<name>A0A445DKL0_ARAHY</name>
<keyword evidence="1" id="KW-0479">Metal-binding</keyword>
<dbReference type="Proteomes" id="UP000289738">
    <property type="component" value="Chromosome A04"/>
</dbReference>
<sequence>MGGVGTKEVGKIAYRFLYVVPNGGFTNRLFWIDGDQYVRVMFDVHARLMPHRMMELYAVVRDVIAGDGLSPLGPEVVPLEATPIHYAQPHDSADDSDGESDSTYVAGSESSIDTVSEDEFVPETPSGSVGRFLLPLPLAIPRLSDVPSLYQTLNLDAMHSDDLLNAGDGEDYNTDGRYVGSVDRIPVCWQRLLAAIDKNRESLPMLRVTHCDRRASAFSVEDMELVDGWSQTSYRVRLFERTCDYGLFQSLHYPCRHVLAACAAVSIKWGHFVDPVYTMVRCTLEAQPSHEQEGIR</sequence>
<comment type="caution">
    <text evidence="7">The sequence shown here is derived from an EMBL/GenBank/DDBJ whole genome shotgun (WGS) entry which is preliminary data.</text>
</comment>